<protein>
    <submittedName>
        <fullName evidence="4">Related to dehydrogenases with different specificities (Related to short-chain alcohol dehydrogenases)</fullName>
    </submittedName>
</protein>
<evidence type="ECO:0000313" key="4">
    <source>
        <dbReference type="EMBL" id="CZR67245.1"/>
    </source>
</evidence>
<dbReference type="OrthoDB" id="191139at2759"/>
<dbReference type="Proteomes" id="UP000184330">
    <property type="component" value="Unassembled WGS sequence"/>
</dbReference>
<dbReference type="Gene3D" id="3.40.50.720">
    <property type="entry name" value="NAD(P)-binding Rossmann-like Domain"/>
    <property type="match status" value="1"/>
</dbReference>
<keyword evidence="2" id="KW-0521">NADP</keyword>
<organism evidence="4 5">
    <name type="scientific">Phialocephala subalpina</name>
    <dbReference type="NCBI Taxonomy" id="576137"/>
    <lineage>
        <taxon>Eukaryota</taxon>
        <taxon>Fungi</taxon>
        <taxon>Dikarya</taxon>
        <taxon>Ascomycota</taxon>
        <taxon>Pezizomycotina</taxon>
        <taxon>Leotiomycetes</taxon>
        <taxon>Helotiales</taxon>
        <taxon>Mollisiaceae</taxon>
        <taxon>Phialocephala</taxon>
        <taxon>Phialocephala fortinii species complex</taxon>
    </lineage>
</organism>
<dbReference type="GO" id="GO:0016491">
    <property type="term" value="F:oxidoreductase activity"/>
    <property type="evidence" value="ECO:0007669"/>
    <property type="project" value="UniProtKB-KW"/>
</dbReference>
<evidence type="ECO:0000256" key="3">
    <source>
        <dbReference type="ARBA" id="ARBA00023002"/>
    </source>
</evidence>
<accession>A0A1L7XQH0</accession>
<gene>
    <name evidence="4" type="ORF">PAC_17144</name>
</gene>
<comment type="similarity">
    <text evidence="1">Belongs to the short-chain dehydrogenases/reductases (SDR) family.</text>
</comment>
<proteinExistence type="inferred from homology"/>
<sequence>MFSISSLPSLAGKVFIVTGGNTGIGYTTCLNLAAKGARVYMGARSSTKASQAIAQIKQLHPKADLHILTMDNAALNSIVEAARSFAAKETKLHGLILNAGIMAVPYEVTRDGFEIQMQVNYLAHWLLTYHLLPILQSTARKGPGSVRIVCVSSHGHKEKPFGVTKMLYDDSEIEKFGNFGRYGLSKLGNVLHSKTLNAEYGPGSENSKQGNGEIWSASLHPGFIATQLNEKNRDNASWMLSWMHPMLKLFGVMRPWDEGCVSSLFVGASPEFTADLSGLYFDEFAKVAKTNAAADDEGERVKLEKWTREVMKKGGWI</sequence>
<dbReference type="PRINTS" id="PR00081">
    <property type="entry name" value="GDHRDH"/>
</dbReference>
<evidence type="ECO:0000313" key="5">
    <source>
        <dbReference type="Proteomes" id="UP000184330"/>
    </source>
</evidence>
<dbReference type="SUPFAM" id="SSF51735">
    <property type="entry name" value="NAD(P)-binding Rossmann-fold domains"/>
    <property type="match status" value="1"/>
</dbReference>
<dbReference type="PANTHER" id="PTHR24320:SF282">
    <property type="entry name" value="WW DOMAIN-CONTAINING OXIDOREDUCTASE"/>
    <property type="match status" value="1"/>
</dbReference>
<keyword evidence="5" id="KW-1185">Reference proteome</keyword>
<dbReference type="PANTHER" id="PTHR24320">
    <property type="entry name" value="RETINOL DEHYDROGENASE"/>
    <property type="match status" value="1"/>
</dbReference>
<evidence type="ECO:0000256" key="1">
    <source>
        <dbReference type="ARBA" id="ARBA00006484"/>
    </source>
</evidence>
<keyword evidence="3" id="KW-0560">Oxidoreductase</keyword>
<reference evidence="4 5" key="1">
    <citation type="submission" date="2016-03" db="EMBL/GenBank/DDBJ databases">
        <authorList>
            <person name="Ploux O."/>
        </authorList>
    </citation>
    <scope>NUCLEOTIDE SEQUENCE [LARGE SCALE GENOMIC DNA]</scope>
    <source>
        <strain evidence="4 5">UAMH 11012</strain>
    </source>
</reference>
<name>A0A1L7XQH0_9HELO</name>
<dbReference type="AlphaFoldDB" id="A0A1L7XQH0"/>
<dbReference type="STRING" id="576137.A0A1L7XQH0"/>
<evidence type="ECO:0000256" key="2">
    <source>
        <dbReference type="ARBA" id="ARBA00022857"/>
    </source>
</evidence>
<dbReference type="EMBL" id="FJOG01000042">
    <property type="protein sequence ID" value="CZR67245.1"/>
    <property type="molecule type" value="Genomic_DNA"/>
</dbReference>
<dbReference type="Pfam" id="PF00106">
    <property type="entry name" value="adh_short"/>
    <property type="match status" value="1"/>
</dbReference>
<dbReference type="InterPro" id="IPR036291">
    <property type="entry name" value="NAD(P)-bd_dom_sf"/>
</dbReference>
<dbReference type="InterPro" id="IPR002347">
    <property type="entry name" value="SDR_fam"/>
</dbReference>